<evidence type="ECO:0000313" key="2">
    <source>
        <dbReference type="Proteomes" id="UP000008063"/>
    </source>
</evidence>
<dbReference type="OrthoDB" id="2527908at2759"/>
<protein>
    <submittedName>
        <fullName evidence="1">Uncharacterized protein</fullName>
    </submittedName>
</protein>
<gene>
    <name evidence="1" type="ORF">SERLA73DRAFT_67027</name>
</gene>
<organism evidence="2">
    <name type="scientific">Serpula lacrymans var. lacrymans (strain S7.3)</name>
    <name type="common">Dry rot fungus</name>
    <dbReference type="NCBI Taxonomy" id="936435"/>
    <lineage>
        <taxon>Eukaryota</taxon>
        <taxon>Fungi</taxon>
        <taxon>Dikarya</taxon>
        <taxon>Basidiomycota</taxon>
        <taxon>Agaricomycotina</taxon>
        <taxon>Agaricomycetes</taxon>
        <taxon>Agaricomycetidae</taxon>
        <taxon>Boletales</taxon>
        <taxon>Coniophorineae</taxon>
        <taxon>Serpulaceae</taxon>
        <taxon>Serpula</taxon>
    </lineage>
</organism>
<dbReference type="InParanoid" id="F8QJ51"/>
<proteinExistence type="predicted"/>
<dbReference type="OMA" id="WPLINAN"/>
<name>F8QJ51_SERL3</name>
<dbReference type="EMBL" id="GL945548">
    <property type="protein sequence ID" value="EGN91671.1"/>
    <property type="molecule type" value="Genomic_DNA"/>
</dbReference>
<dbReference type="Proteomes" id="UP000008063">
    <property type="component" value="Unassembled WGS sequence"/>
</dbReference>
<dbReference type="HOGENOM" id="CLU_084261_1_0_1"/>
<accession>F8QJ51</accession>
<evidence type="ECO:0000313" key="1">
    <source>
        <dbReference type="EMBL" id="EGN91671.1"/>
    </source>
</evidence>
<keyword evidence="2" id="KW-1185">Reference proteome</keyword>
<sequence>MKLTVKRQSKTNDDFNTLIECDVMNINISSLTNVSAAAAGKAPYYLSAFESGGLVTTTELYMDSQWLRWQVNHKAGSELVLSMFDAEGNSGGVLDTIFTVAGGKSQSCLAPSPAPLSPPTIVPNITDTLGTCQTWGLYVSGGSPPYTISMVVAGSTAITNYTVPQGVGLFSYINTSLPDKRVLGGRPFSDSADCESCPNVVFRSVPPR</sequence>
<dbReference type="AlphaFoldDB" id="F8QJ51"/>
<reference evidence="2" key="1">
    <citation type="journal article" date="2011" name="Science">
        <title>The plant cell wall-decomposing machinery underlies the functional diversity of forest fungi.</title>
        <authorList>
            <person name="Eastwood D.C."/>
            <person name="Floudas D."/>
            <person name="Binder M."/>
            <person name="Majcherczyk A."/>
            <person name="Schneider P."/>
            <person name="Aerts A."/>
            <person name="Asiegbu F.O."/>
            <person name="Baker S.E."/>
            <person name="Barry K."/>
            <person name="Bendiksby M."/>
            <person name="Blumentritt M."/>
            <person name="Coutinho P.M."/>
            <person name="Cullen D."/>
            <person name="de Vries R.P."/>
            <person name="Gathman A."/>
            <person name="Goodell B."/>
            <person name="Henrissat B."/>
            <person name="Ihrmark K."/>
            <person name="Kauserud H."/>
            <person name="Kohler A."/>
            <person name="LaButti K."/>
            <person name="Lapidus A."/>
            <person name="Lavin J.L."/>
            <person name="Lee Y.-H."/>
            <person name="Lindquist E."/>
            <person name="Lilly W."/>
            <person name="Lucas S."/>
            <person name="Morin E."/>
            <person name="Murat C."/>
            <person name="Oguiza J.A."/>
            <person name="Park J."/>
            <person name="Pisabarro A.G."/>
            <person name="Riley R."/>
            <person name="Rosling A."/>
            <person name="Salamov A."/>
            <person name="Schmidt O."/>
            <person name="Schmutz J."/>
            <person name="Skrede I."/>
            <person name="Stenlid J."/>
            <person name="Wiebenga A."/>
            <person name="Xie X."/>
            <person name="Kuees U."/>
            <person name="Hibbett D.S."/>
            <person name="Hoffmeister D."/>
            <person name="Hoegberg N."/>
            <person name="Martin F."/>
            <person name="Grigoriev I.V."/>
            <person name="Watkinson S.C."/>
        </authorList>
    </citation>
    <scope>NUCLEOTIDE SEQUENCE [LARGE SCALE GENOMIC DNA]</scope>
    <source>
        <strain evidence="2">strain S7.3</strain>
    </source>
</reference>